<dbReference type="Gene3D" id="3.40.190.10">
    <property type="entry name" value="Periplasmic binding protein-like II"/>
    <property type="match status" value="2"/>
</dbReference>
<dbReference type="SUPFAM" id="SSF53850">
    <property type="entry name" value="Periplasmic binding protein-like II"/>
    <property type="match status" value="1"/>
</dbReference>
<reference evidence="1 2" key="1">
    <citation type="submission" date="2018-01" db="EMBL/GenBank/DDBJ databases">
        <title>The whole genome sequencing and assembly of Paenibacillus chitinolyticus KCCM 41400 strain.</title>
        <authorList>
            <person name="Kim J.-Y."/>
            <person name="Park M.-K."/>
            <person name="Lee Y.-J."/>
            <person name="Yi H."/>
            <person name="Bahn Y.-S."/>
            <person name="Kim J.F."/>
            <person name="Lee D.-W."/>
        </authorList>
    </citation>
    <scope>NUCLEOTIDE SEQUENCE [LARGE SCALE GENOMIC DNA]</scope>
    <source>
        <strain evidence="1 2">KCCM 41400</strain>
    </source>
</reference>
<evidence type="ECO:0000313" key="2">
    <source>
        <dbReference type="Proteomes" id="UP000288943"/>
    </source>
</evidence>
<dbReference type="KEGG" id="pchi:PC41400_07795"/>
<dbReference type="OrthoDB" id="9795467at2"/>
<dbReference type="InterPro" id="IPR050490">
    <property type="entry name" value="Bact_solute-bd_prot1"/>
</dbReference>
<dbReference type="Pfam" id="PF13416">
    <property type="entry name" value="SBP_bac_8"/>
    <property type="match status" value="1"/>
</dbReference>
<dbReference type="PANTHER" id="PTHR43649:SF30">
    <property type="entry name" value="ABC TRANSPORTER SUBSTRATE-BINDING PROTEIN"/>
    <property type="match status" value="1"/>
</dbReference>
<evidence type="ECO:0000313" key="1">
    <source>
        <dbReference type="EMBL" id="QAV17571.1"/>
    </source>
</evidence>
<dbReference type="AlphaFoldDB" id="A0A410WTB7"/>
<dbReference type="Proteomes" id="UP000288943">
    <property type="component" value="Chromosome"/>
</dbReference>
<name>A0A410WTB7_9BACL</name>
<organism evidence="1 2">
    <name type="scientific">Paenibacillus chitinolyticus</name>
    <dbReference type="NCBI Taxonomy" id="79263"/>
    <lineage>
        <taxon>Bacteria</taxon>
        <taxon>Bacillati</taxon>
        <taxon>Bacillota</taxon>
        <taxon>Bacilli</taxon>
        <taxon>Bacillales</taxon>
        <taxon>Paenibacillaceae</taxon>
        <taxon>Paenibacillus</taxon>
    </lineage>
</organism>
<dbReference type="InterPro" id="IPR006059">
    <property type="entry name" value="SBP"/>
</dbReference>
<sequence>MPIYRKERSRPGYREEMNAFSNKMKVHSNRHRLTHFNEFQGGTFLKKLMVLMIALAMLLSACGGGGGNTASTDNKGSGGDNGKPVELQFYFPVAVGGPITKIIDGLAQDFEKENPNIKIKPVYGGSYQDTMTKVATAVQGNNSPDMAVLLSTDLYTLLSMKAIEDLTPRFSKDYFGNFYEAFLGNTKSGDTVWSVPFQRSTIVLYYNKDMFKEAGLDPEKAPKNWNELREAAAKLTKTDASGKVSQWGVEIPSTGYQYWMLQALSLQSGDNIMSSDGKQVFFNKPHVEEALQFYMDLGQKDKVMPNGAIEWATVPSDFISGKTAMMFHTTGNLTKVKTDAKFNFGVAFLPANKQFGSPTGGGNLYVFKNIPEERKKAAVKFIEFLTKPERVAQWSIDTGYVGTTKAAYETDQLKKYIESFPQAKVARDQLEYADSELSTYQNGQITKLFNDNIQAALLGKMTAKEALQKSQEAADGILKNFK</sequence>
<dbReference type="PANTHER" id="PTHR43649">
    <property type="entry name" value="ARABINOSE-BINDING PROTEIN-RELATED"/>
    <property type="match status" value="1"/>
</dbReference>
<protein>
    <submittedName>
        <fullName evidence="1">ABC transporter substrate-binding protein</fullName>
    </submittedName>
</protein>
<proteinExistence type="predicted"/>
<dbReference type="CDD" id="cd14748">
    <property type="entry name" value="PBP2_UgpB"/>
    <property type="match status" value="1"/>
</dbReference>
<accession>A0A410WTB7</accession>
<dbReference type="EMBL" id="CP026520">
    <property type="protein sequence ID" value="QAV17571.1"/>
    <property type="molecule type" value="Genomic_DNA"/>
</dbReference>
<gene>
    <name evidence="1" type="ORF">PC41400_07795</name>
</gene>